<dbReference type="EMBL" id="CM007649">
    <property type="protein sequence ID" value="ONM32906.1"/>
    <property type="molecule type" value="Genomic_DNA"/>
</dbReference>
<dbReference type="AlphaFoldDB" id="A0A1D6MVS3"/>
<dbReference type="EMBL" id="CM007649">
    <property type="protein sequence ID" value="ONM32896.1"/>
    <property type="molecule type" value="Genomic_DNA"/>
</dbReference>
<dbReference type="GO" id="GO:0003743">
    <property type="term" value="F:translation initiation factor activity"/>
    <property type="evidence" value="ECO:0007669"/>
    <property type="project" value="UniProtKB-KW"/>
</dbReference>
<proteinExistence type="predicted"/>
<evidence type="ECO:0000313" key="1">
    <source>
        <dbReference type="EMBL" id="ONM32906.1"/>
    </source>
</evidence>
<gene>
    <name evidence="1" type="ORF">ZEAMMB73_Zm00001d041389</name>
</gene>
<keyword evidence="1" id="KW-0396">Initiation factor</keyword>
<dbReference type="EMBL" id="CM007649">
    <property type="protein sequence ID" value="ONM32898.1"/>
    <property type="molecule type" value="Genomic_DNA"/>
</dbReference>
<name>A0A1D6MVS3_MAIZE</name>
<reference evidence="1" key="1">
    <citation type="submission" date="2015-12" db="EMBL/GenBank/DDBJ databases">
        <title>Update maize B73 reference genome by single molecule sequencing technologies.</title>
        <authorList>
            <consortium name="Maize Genome Sequencing Project"/>
            <person name="Ware D."/>
        </authorList>
    </citation>
    <scope>NUCLEOTIDE SEQUENCE [LARGE SCALE GENOMIC DNA]</scope>
    <source>
        <tissue evidence="1">Seedling</tissue>
    </source>
</reference>
<accession>A0A1D6MVS3</accession>
<organism evidence="1">
    <name type="scientific">Zea mays</name>
    <name type="common">Maize</name>
    <dbReference type="NCBI Taxonomy" id="4577"/>
    <lineage>
        <taxon>Eukaryota</taxon>
        <taxon>Viridiplantae</taxon>
        <taxon>Streptophyta</taxon>
        <taxon>Embryophyta</taxon>
        <taxon>Tracheophyta</taxon>
        <taxon>Spermatophyta</taxon>
        <taxon>Magnoliopsida</taxon>
        <taxon>Liliopsida</taxon>
        <taxon>Poales</taxon>
        <taxon>Poaceae</taxon>
        <taxon>PACMAD clade</taxon>
        <taxon>Panicoideae</taxon>
        <taxon>Andropogonodae</taxon>
        <taxon>Andropogoneae</taxon>
        <taxon>Tripsacinae</taxon>
        <taxon>Zea</taxon>
    </lineage>
</organism>
<protein>
    <submittedName>
        <fullName evidence="1">RNA polymerase I specific transcription initiation factor RRN3 protein</fullName>
    </submittedName>
</protein>
<keyword evidence="1" id="KW-0648">Protein biosynthesis</keyword>
<dbReference type="EMBL" id="CM007649">
    <property type="protein sequence ID" value="ONM32907.1"/>
    <property type="molecule type" value="Genomic_DNA"/>
</dbReference>
<dbReference type="EMBL" id="CM007649">
    <property type="protein sequence ID" value="ONM32904.1"/>
    <property type="molecule type" value="Genomic_DNA"/>
</dbReference>
<sequence length="112" mass="12427">MFSSQKVLHGARLLASPFQLLPLPAWHLFNLSSLSLSLSLSLSFCYSHFTDDNSANWSISHIFKYIYIYGANTGEVVGVVVIMHKLTVAATWIGEGDRSTENGIICQVHVRT</sequence>